<accession>A0A367KQB1</accession>
<dbReference type="GO" id="GO:0019005">
    <property type="term" value="C:SCF ubiquitin ligase complex"/>
    <property type="evidence" value="ECO:0007669"/>
    <property type="project" value="TreeGrafter"/>
</dbReference>
<dbReference type="Gene3D" id="3.80.10.10">
    <property type="entry name" value="Ribonuclease Inhibitor"/>
    <property type="match status" value="1"/>
</dbReference>
<evidence type="ECO:0000313" key="2">
    <source>
        <dbReference type="EMBL" id="RCI04361.1"/>
    </source>
</evidence>
<feature type="region of interest" description="Disordered" evidence="1">
    <location>
        <begin position="934"/>
        <end position="958"/>
    </location>
</feature>
<sequence length="1136" mass="128131">EETVFKTIVRSTLDRHSPENAKMLANPKFLTIPVRVCEEITTFTCYGWQMGLAEWEQLSIMAKSLVKLHIIGGFPQKQLSINNFLSRLTSLHLDGCFNIDETWAINLINRATHLDDLQLSLNNLQYSTLEKICTPDHLRLKKLTLTGASEIRDPHVYRVLQAFPDLIKFCLEGCTNISTQTILISLTSCPYLQHLEIRADPKTFEKTPPTFLNKQQPAWTPKLTNMLIENMNITDENVQAISLLLPQLQVLGLKDCPRLTNQGLEYIVANSSIKHLSQLHIINCPSIHSGIFSVDNLIMASSIYDLYIESCGPVSPIDIHRLCNQSINHHLQHVRLVNYHDLKSTIMSTFDCTPKSTTVFSLNKMTINSLAHSDDPQLCATPSERLLTGRQIVLLAKHLDMTTEELISLFDEAEKIEHEEAITKTQFNTAQPVRLTAKSHVSRLEALKSSVSPRPSTPSIWSKDFIENGEISALNENNVGELNQMPSDSDNYREEDEEEDYEDYEEEDEEEQEEIVQETEEIVEEVKDEVESLQKDELQANLGGWGVSGSSNEYLWSRASANEPILTQPKVGLWSKAENINTAELWQQQDMEPSKKLFKTPESNNHFRNSPFIREGEGWGEPEKVIPWSDLRTQGYAHDLLKEQKETTFWRMVDGVWTECQGSELPSEAGEQIQAQKQTEKTRAAPQSLFSIVSADQERNQPSSLSFISSDENSSCNNDDEHTVFRVNPNSKAQKPNNKPSNKNNDKKNVEQFLSEVTPQENAKDEWANIAKSNPVARKQAKPSRGSRRTANREQIPPESMSGRWKKFTEESLEPLVSLSNNTPPPVQQTPQTLQQDFSPVNHSIVPAQQTHQPASYSPPPVNQASLSIQQTPSQLDLLVDLDDDIKTSLWPMNSTMQTNNILVPDQLSSKKKDSSTSVETLFWFNDSVDEKKEEKPSQELHFSSLVPGTTTSNDNYKKNTENLLELDDIPTPSFSQKSIVNENTNLIPAPILAPTLAPISAPKSEPTLSPTLTTTSVPMSTPASAPTSAPHPTHLSFNNVPVNTPPPEVPNGNSEDEIKAYKAQPNYLGSLKVYVAKDVYKYLIMFLDEEVEESVRKFCQKHNVEQNAANLLEQAKPLYLRRRTKKILKKKNKEA</sequence>
<name>A0A367KQB1_RHIST</name>
<feature type="compositionally biased region" description="Polar residues" evidence="1">
    <location>
        <begin position="476"/>
        <end position="489"/>
    </location>
</feature>
<feature type="region of interest" description="Disordered" evidence="1">
    <location>
        <begin position="476"/>
        <end position="511"/>
    </location>
</feature>
<feature type="compositionally biased region" description="Basic residues" evidence="1">
    <location>
        <begin position="779"/>
        <end position="790"/>
    </location>
</feature>
<dbReference type="GO" id="GO:0031146">
    <property type="term" value="P:SCF-dependent proteasomal ubiquitin-dependent protein catabolic process"/>
    <property type="evidence" value="ECO:0007669"/>
    <property type="project" value="TreeGrafter"/>
</dbReference>
<feature type="non-terminal residue" evidence="2">
    <location>
        <position position="1"/>
    </location>
</feature>
<feature type="region of interest" description="Disordered" evidence="1">
    <location>
        <begin position="1003"/>
        <end position="1031"/>
    </location>
</feature>
<evidence type="ECO:0000256" key="1">
    <source>
        <dbReference type="SAM" id="MobiDB-lite"/>
    </source>
</evidence>
<dbReference type="AlphaFoldDB" id="A0A367KQB1"/>
<dbReference type="EMBL" id="PJQM01000704">
    <property type="protein sequence ID" value="RCI04361.1"/>
    <property type="molecule type" value="Genomic_DNA"/>
</dbReference>
<proteinExistence type="predicted"/>
<dbReference type="InterPro" id="IPR032675">
    <property type="entry name" value="LRR_dom_sf"/>
</dbReference>
<reference evidence="2 3" key="1">
    <citation type="journal article" date="2018" name="G3 (Bethesda)">
        <title>Phylogenetic and Phylogenomic Definition of Rhizopus Species.</title>
        <authorList>
            <person name="Gryganskyi A.P."/>
            <person name="Golan J."/>
            <person name="Dolatabadi S."/>
            <person name="Mondo S."/>
            <person name="Robb S."/>
            <person name="Idnurm A."/>
            <person name="Muszewska A."/>
            <person name="Steczkiewicz K."/>
            <person name="Masonjones S."/>
            <person name="Liao H.L."/>
            <person name="Gajdeczka M.T."/>
            <person name="Anike F."/>
            <person name="Vuek A."/>
            <person name="Anishchenko I.M."/>
            <person name="Voigt K."/>
            <person name="de Hoog G.S."/>
            <person name="Smith M.E."/>
            <person name="Heitman J."/>
            <person name="Vilgalys R."/>
            <person name="Stajich J.E."/>
        </authorList>
    </citation>
    <scope>NUCLEOTIDE SEQUENCE [LARGE SCALE GENOMIC DNA]</scope>
    <source>
        <strain evidence="2 3">LSU 92-RS-03</strain>
    </source>
</reference>
<comment type="caution">
    <text evidence="2">The sequence shown here is derived from an EMBL/GenBank/DDBJ whole genome shotgun (WGS) entry which is preliminary data.</text>
</comment>
<feature type="compositionally biased region" description="Acidic residues" evidence="1">
    <location>
        <begin position="493"/>
        <end position="511"/>
    </location>
</feature>
<protein>
    <submittedName>
        <fullName evidence="2">Uncharacterized protein</fullName>
    </submittedName>
</protein>
<dbReference type="SUPFAM" id="SSF52047">
    <property type="entry name" value="RNI-like"/>
    <property type="match status" value="1"/>
</dbReference>
<keyword evidence="3" id="KW-1185">Reference proteome</keyword>
<dbReference type="OrthoDB" id="10257471at2759"/>
<dbReference type="PANTHER" id="PTHR13318:SF190">
    <property type="entry name" value="PARTNER OF PAIRED, ISOFORM B"/>
    <property type="match status" value="1"/>
</dbReference>
<gene>
    <name evidence="2" type="ORF">CU098_000190</name>
</gene>
<dbReference type="InterPro" id="IPR006553">
    <property type="entry name" value="Leu-rich_rpt_Cys-con_subtyp"/>
</dbReference>
<dbReference type="PANTHER" id="PTHR13318">
    <property type="entry name" value="PARTNER OF PAIRED, ISOFORM B-RELATED"/>
    <property type="match status" value="1"/>
</dbReference>
<dbReference type="STRING" id="4846.A0A367KQB1"/>
<feature type="region of interest" description="Disordered" evidence="1">
    <location>
        <begin position="664"/>
        <end position="805"/>
    </location>
</feature>
<organism evidence="2 3">
    <name type="scientific">Rhizopus stolonifer</name>
    <name type="common">Rhizopus nigricans</name>
    <dbReference type="NCBI Taxonomy" id="4846"/>
    <lineage>
        <taxon>Eukaryota</taxon>
        <taxon>Fungi</taxon>
        <taxon>Fungi incertae sedis</taxon>
        <taxon>Mucoromycota</taxon>
        <taxon>Mucoromycotina</taxon>
        <taxon>Mucoromycetes</taxon>
        <taxon>Mucorales</taxon>
        <taxon>Mucorineae</taxon>
        <taxon>Rhizopodaceae</taxon>
        <taxon>Rhizopus</taxon>
    </lineage>
</organism>
<feature type="compositionally biased region" description="Low complexity" evidence="1">
    <location>
        <begin position="728"/>
        <end position="743"/>
    </location>
</feature>
<dbReference type="SMART" id="SM00367">
    <property type="entry name" value="LRR_CC"/>
    <property type="match status" value="2"/>
</dbReference>
<evidence type="ECO:0000313" key="3">
    <source>
        <dbReference type="Proteomes" id="UP000253551"/>
    </source>
</evidence>
<dbReference type="Proteomes" id="UP000253551">
    <property type="component" value="Unassembled WGS sequence"/>
</dbReference>